<sequence>MAATNPKKQLKHFITSLQDQGILDVFFNQLQQLNSKQNPPLLLELISIFCQDAEISIAEMTHHLNSAVVDYSKVIAWVHKLKGGSASIGGKQVAAACRELRLACDDKHQER</sequence>
<comment type="caution">
    <text evidence="6">The sequence shown here is derived from an EMBL/GenBank/DDBJ whole genome shotgun (WGS) entry which is preliminary data.</text>
</comment>
<organism evidence="6 7">
    <name type="scientific">Rubroshorea leprosula</name>
    <dbReference type="NCBI Taxonomy" id="152421"/>
    <lineage>
        <taxon>Eukaryota</taxon>
        <taxon>Viridiplantae</taxon>
        <taxon>Streptophyta</taxon>
        <taxon>Embryophyta</taxon>
        <taxon>Tracheophyta</taxon>
        <taxon>Spermatophyta</taxon>
        <taxon>Magnoliopsida</taxon>
        <taxon>eudicotyledons</taxon>
        <taxon>Gunneridae</taxon>
        <taxon>Pentapetalae</taxon>
        <taxon>rosids</taxon>
        <taxon>malvids</taxon>
        <taxon>Malvales</taxon>
        <taxon>Dipterocarpaceae</taxon>
        <taxon>Rubroshorea</taxon>
    </lineage>
</organism>
<feature type="modified residue" description="Phosphohistidine" evidence="3">
    <location>
        <position position="79"/>
    </location>
</feature>
<comment type="subcellular location">
    <subcellularLocation>
        <location evidence="4">Cytoplasm</location>
        <location evidence="4">Cytosol</location>
    </subcellularLocation>
    <subcellularLocation>
        <location evidence="4">Nucleus</location>
    </subcellularLocation>
</comment>
<keyword evidence="3" id="KW-0597">Phosphoprotein</keyword>
<protein>
    <recommendedName>
        <fullName evidence="4">Histidine-containing phosphotransfer protein</fullName>
    </recommendedName>
</protein>
<dbReference type="SUPFAM" id="SSF47226">
    <property type="entry name" value="Histidine-containing phosphotransfer domain, HPT domain"/>
    <property type="match status" value="1"/>
</dbReference>
<name>A0AAV5LCC4_9ROSI</name>
<reference evidence="6 7" key="1">
    <citation type="journal article" date="2021" name="Commun. Biol.">
        <title>The genome of Shorea leprosula (Dipterocarpaceae) highlights the ecological relevance of drought in aseasonal tropical rainforests.</title>
        <authorList>
            <person name="Ng K.K.S."/>
            <person name="Kobayashi M.J."/>
            <person name="Fawcett J.A."/>
            <person name="Hatakeyama M."/>
            <person name="Paape T."/>
            <person name="Ng C.H."/>
            <person name="Ang C.C."/>
            <person name="Tnah L.H."/>
            <person name="Lee C.T."/>
            <person name="Nishiyama T."/>
            <person name="Sese J."/>
            <person name="O'Brien M.J."/>
            <person name="Copetti D."/>
            <person name="Mohd Noor M.I."/>
            <person name="Ong R.C."/>
            <person name="Putra M."/>
            <person name="Sireger I.Z."/>
            <person name="Indrioko S."/>
            <person name="Kosugi Y."/>
            <person name="Izuno A."/>
            <person name="Isagi Y."/>
            <person name="Lee S.L."/>
            <person name="Shimizu K.K."/>
        </authorList>
    </citation>
    <scope>NUCLEOTIDE SEQUENCE [LARGE SCALE GENOMIC DNA]</scope>
    <source>
        <strain evidence="6">214</strain>
    </source>
</reference>
<dbReference type="GO" id="GO:0043424">
    <property type="term" value="F:protein histidine kinase binding"/>
    <property type="evidence" value="ECO:0007669"/>
    <property type="project" value="UniProtKB-UniRule"/>
</dbReference>
<evidence type="ECO:0000256" key="3">
    <source>
        <dbReference type="PROSITE-ProRule" id="PRU00110"/>
    </source>
</evidence>
<evidence type="ECO:0000256" key="4">
    <source>
        <dbReference type="RuleBase" id="RU369004"/>
    </source>
</evidence>
<dbReference type="PROSITE" id="PS50894">
    <property type="entry name" value="HPT"/>
    <property type="match status" value="1"/>
</dbReference>
<dbReference type="EMBL" id="BPVZ01000108">
    <property type="protein sequence ID" value="GKV34891.1"/>
    <property type="molecule type" value="Genomic_DNA"/>
</dbReference>
<keyword evidence="7" id="KW-1185">Reference proteome</keyword>
<dbReference type="PANTHER" id="PTHR28242">
    <property type="entry name" value="PHOSPHORELAY INTERMEDIATE PROTEIN YPD1"/>
    <property type="match status" value="1"/>
</dbReference>
<comment type="domain">
    <text evidence="4">Histidine-containing phosphotransfer domain (HPt) contains an active histidine that mediates the phosphotransfer.</text>
</comment>
<evidence type="ECO:0000313" key="7">
    <source>
        <dbReference type="Proteomes" id="UP001054252"/>
    </source>
</evidence>
<dbReference type="GO" id="GO:0005829">
    <property type="term" value="C:cytosol"/>
    <property type="evidence" value="ECO:0007669"/>
    <property type="project" value="UniProtKB-SubCell"/>
</dbReference>
<proteinExistence type="predicted"/>
<dbReference type="GO" id="GO:0009927">
    <property type="term" value="F:histidine phosphotransfer kinase activity"/>
    <property type="evidence" value="ECO:0007669"/>
    <property type="project" value="UniProtKB-UniRule"/>
</dbReference>
<dbReference type="Gene3D" id="1.20.120.160">
    <property type="entry name" value="HPT domain"/>
    <property type="match status" value="1"/>
</dbReference>
<keyword evidence="2 4" id="KW-0902">Two-component regulatory system</keyword>
<evidence type="ECO:0000256" key="1">
    <source>
        <dbReference type="ARBA" id="ARBA00022864"/>
    </source>
</evidence>
<keyword evidence="1 4" id="KW-0932">Cytokinin signaling pathway</keyword>
<accession>A0AAV5LCC4</accession>
<dbReference type="AlphaFoldDB" id="A0AAV5LCC4"/>
<dbReference type="GO" id="GO:0009736">
    <property type="term" value="P:cytokinin-activated signaling pathway"/>
    <property type="evidence" value="ECO:0007669"/>
    <property type="project" value="UniProtKB-KW"/>
</dbReference>
<dbReference type="Proteomes" id="UP001054252">
    <property type="component" value="Unassembled WGS sequence"/>
</dbReference>
<gene>
    <name evidence="6" type="ORF">SLEP1_g43228</name>
</gene>
<evidence type="ECO:0000313" key="6">
    <source>
        <dbReference type="EMBL" id="GKV34891.1"/>
    </source>
</evidence>
<dbReference type="InterPro" id="IPR045871">
    <property type="entry name" value="AHP1-5/YPD1"/>
</dbReference>
<dbReference type="InterPro" id="IPR036641">
    <property type="entry name" value="HPT_dom_sf"/>
</dbReference>
<dbReference type="PANTHER" id="PTHR28242:SF30">
    <property type="entry name" value="HISTIDINE-CONTAINING PHOSPHOTRANSFER PROTEIN 2"/>
    <property type="match status" value="1"/>
</dbReference>
<dbReference type="Pfam" id="PF01627">
    <property type="entry name" value="Hpt"/>
    <property type="match status" value="1"/>
</dbReference>
<dbReference type="InterPro" id="IPR008207">
    <property type="entry name" value="Sig_transdc_His_kin_Hpt_dom"/>
</dbReference>
<dbReference type="CDD" id="cd00088">
    <property type="entry name" value="HPT"/>
    <property type="match status" value="1"/>
</dbReference>
<dbReference type="GO" id="GO:0000160">
    <property type="term" value="P:phosphorelay signal transduction system"/>
    <property type="evidence" value="ECO:0007669"/>
    <property type="project" value="UniProtKB-UniRule"/>
</dbReference>
<evidence type="ECO:0000259" key="5">
    <source>
        <dbReference type="PROSITE" id="PS50894"/>
    </source>
</evidence>
<feature type="domain" description="HPt" evidence="5">
    <location>
        <begin position="38"/>
        <end position="111"/>
    </location>
</feature>
<evidence type="ECO:0000256" key="2">
    <source>
        <dbReference type="ARBA" id="ARBA00023012"/>
    </source>
</evidence>
<comment type="function">
    <text evidence="4">Functions as a two-component phosphorelay mediators between cytokinin sensor histidine kinases and response regulators (B-type ARRs). Plays an important role in propagating cytokinin signal transduction.</text>
</comment>
<dbReference type="GO" id="GO:0005634">
    <property type="term" value="C:nucleus"/>
    <property type="evidence" value="ECO:0007669"/>
    <property type="project" value="UniProtKB-SubCell"/>
</dbReference>